<evidence type="ECO:0008006" key="9">
    <source>
        <dbReference type="Google" id="ProtNLM"/>
    </source>
</evidence>
<accession>A0A8H3G1E1</accession>
<evidence type="ECO:0000256" key="6">
    <source>
        <dbReference type="SAM" id="MobiDB-lite"/>
    </source>
</evidence>
<dbReference type="OrthoDB" id="3366823at2759"/>
<dbReference type="GO" id="GO:0016705">
    <property type="term" value="F:oxidoreductase activity, acting on paired donors, with incorporation or reduction of molecular oxygen"/>
    <property type="evidence" value="ECO:0007669"/>
    <property type="project" value="InterPro"/>
</dbReference>
<sequence length="323" mass="35909">MRYRQKILSNVDGFDEDAIASSDLGLIWATISNAVPCAFWAIIHICRDRTLLSQIHDELRSSLHAAPPSKLPLPTSTTESEDGPFKEDSLLESESLMTAASLPLHSVFHINSLSDQPLLQSVYAEILRLYVRGFITRCPERSDLRINEWLIPKEKVILVSSDPAHFDPQVWNTANGLFPLTTFWPERFLVRKDAHRDILPRKTAPPLVAEDNLTPQETQLEPGHSSLATPDIDTKMPRKFTLNGLHGSWIPYGGGSRACPGRHFAKQEILMTVAMMLTAFDIEPLGDEKAFGAADMVLERRYLLGGSRLGSGGLDDGGKESRL</sequence>
<organism evidence="7 8">
    <name type="scientific">Imshaugia aleurites</name>
    <dbReference type="NCBI Taxonomy" id="172621"/>
    <lineage>
        <taxon>Eukaryota</taxon>
        <taxon>Fungi</taxon>
        <taxon>Dikarya</taxon>
        <taxon>Ascomycota</taxon>
        <taxon>Pezizomycotina</taxon>
        <taxon>Lecanoromycetes</taxon>
        <taxon>OSLEUM clade</taxon>
        <taxon>Lecanoromycetidae</taxon>
        <taxon>Lecanorales</taxon>
        <taxon>Lecanorineae</taxon>
        <taxon>Parmeliaceae</taxon>
        <taxon>Imshaugia</taxon>
    </lineage>
</organism>
<dbReference type="InterPro" id="IPR050529">
    <property type="entry name" value="CYP450_sterol_14alpha_dmase"/>
</dbReference>
<dbReference type="GO" id="GO:0008395">
    <property type="term" value="F:steroid hydroxylase activity"/>
    <property type="evidence" value="ECO:0007669"/>
    <property type="project" value="TreeGrafter"/>
</dbReference>
<keyword evidence="8" id="KW-1185">Reference proteome</keyword>
<dbReference type="Proteomes" id="UP000664534">
    <property type="component" value="Unassembled WGS sequence"/>
</dbReference>
<evidence type="ECO:0000313" key="8">
    <source>
        <dbReference type="Proteomes" id="UP000664534"/>
    </source>
</evidence>
<reference evidence="7" key="1">
    <citation type="submission" date="2021-03" db="EMBL/GenBank/DDBJ databases">
        <authorList>
            <person name="Tagirdzhanova G."/>
        </authorList>
    </citation>
    <scope>NUCLEOTIDE SEQUENCE</scope>
</reference>
<dbReference type="GO" id="GO:0005506">
    <property type="term" value="F:iron ion binding"/>
    <property type="evidence" value="ECO:0007669"/>
    <property type="project" value="InterPro"/>
</dbReference>
<dbReference type="Gene3D" id="1.10.630.10">
    <property type="entry name" value="Cytochrome P450"/>
    <property type="match status" value="1"/>
</dbReference>
<name>A0A8H3G1E1_9LECA</name>
<gene>
    <name evidence="7" type="ORF">IMSHALPRED_009849</name>
</gene>
<feature type="region of interest" description="Disordered" evidence="6">
    <location>
        <begin position="206"/>
        <end position="233"/>
    </location>
</feature>
<evidence type="ECO:0000256" key="3">
    <source>
        <dbReference type="ARBA" id="ARBA00022723"/>
    </source>
</evidence>
<dbReference type="AlphaFoldDB" id="A0A8H3G1E1"/>
<comment type="caution">
    <text evidence="7">The sequence shown here is derived from an EMBL/GenBank/DDBJ whole genome shotgun (WGS) entry which is preliminary data.</text>
</comment>
<comment type="cofactor">
    <cofactor evidence="5">
        <name>heme</name>
        <dbReference type="ChEBI" id="CHEBI:30413"/>
    </cofactor>
</comment>
<dbReference type="GO" id="GO:0020037">
    <property type="term" value="F:heme binding"/>
    <property type="evidence" value="ECO:0007669"/>
    <property type="project" value="InterPro"/>
</dbReference>
<dbReference type="SUPFAM" id="SSF48264">
    <property type="entry name" value="Cytochrome P450"/>
    <property type="match status" value="1"/>
</dbReference>
<dbReference type="InterPro" id="IPR001128">
    <property type="entry name" value="Cyt_P450"/>
</dbReference>
<dbReference type="InterPro" id="IPR002401">
    <property type="entry name" value="Cyt_P450_E_grp-I"/>
</dbReference>
<keyword evidence="3 5" id="KW-0479">Metal-binding</keyword>
<comment type="similarity">
    <text evidence="1">Belongs to the cytochrome P450 family.</text>
</comment>
<evidence type="ECO:0000256" key="2">
    <source>
        <dbReference type="ARBA" id="ARBA00022617"/>
    </source>
</evidence>
<evidence type="ECO:0000256" key="5">
    <source>
        <dbReference type="PIRSR" id="PIRSR602401-1"/>
    </source>
</evidence>
<dbReference type="PANTHER" id="PTHR24304:SF2">
    <property type="entry name" value="24-HYDROXYCHOLESTEROL 7-ALPHA-HYDROXYLASE"/>
    <property type="match status" value="1"/>
</dbReference>
<dbReference type="InterPro" id="IPR036396">
    <property type="entry name" value="Cyt_P450_sf"/>
</dbReference>
<evidence type="ECO:0000256" key="4">
    <source>
        <dbReference type="ARBA" id="ARBA00023004"/>
    </source>
</evidence>
<feature type="region of interest" description="Disordered" evidence="6">
    <location>
        <begin position="66"/>
        <end position="86"/>
    </location>
</feature>
<evidence type="ECO:0000256" key="1">
    <source>
        <dbReference type="ARBA" id="ARBA00010617"/>
    </source>
</evidence>
<proteinExistence type="inferred from homology"/>
<keyword evidence="2 5" id="KW-0349">Heme</keyword>
<protein>
    <recommendedName>
        <fullName evidence="9">Cytochrome P450</fullName>
    </recommendedName>
</protein>
<dbReference type="PANTHER" id="PTHR24304">
    <property type="entry name" value="CYTOCHROME P450 FAMILY 7"/>
    <property type="match status" value="1"/>
</dbReference>
<dbReference type="Pfam" id="PF00067">
    <property type="entry name" value="p450"/>
    <property type="match status" value="2"/>
</dbReference>
<evidence type="ECO:0000313" key="7">
    <source>
        <dbReference type="EMBL" id="CAF9934819.1"/>
    </source>
</evidence>
<dbReference type="PRINTS" id="PR00463">
    <property type="entry name" value="EP450I"/>
</dbReference>
<keyword evidence="4 5" id="KW-0408">Iron</keyword>
<dbReference type="EMBL" id="CAJPDT010000079">
    <property type="protein sequence ID" value="CAF9934819.1"/>
    <property type="molecule type" value="Genomic_DNA"/>
</dbReference>
<feature type="binding site" description="axial binding residue" evidence="5">
    <location>
        <position position="259"/>
    </location>
    <ligand>
        <name>heme</name>
        <dbReference type="ChEBI" id="CHEBI:30413"/>
    </ligand>
    <ligandPart>
        <name>Fe</name>
        <dbReference type="ChEBI" id="CHEBI:18248"/>
    </ligandPart>
</feature>